<reference evidence="2 3" key="1">
    <citation type="submission" date="2020-08" db="EMBL/GenBank/DDBJ databases">
        <title>Edaphobacter telluris sp. nov. and Acidobacterium dinghuensis sp. nov., two acidobacteria isolated from forest soil.</title>
        <authorList>
            <person name="Fu J."/>
            <person name="Qiu L."/>
        </authorList>
    </citation>
    <scope>NUCLEOTIDE SEQUENCE [LARGE SCALE GENOMIC DNA]</scope>
    <source>
        <strain evidence="2">4Y35</strain>
    </source>
</reference>
<keyword evidence="3" id="KW-1185">Reference proteome</keyword>
<evidence type="ECO:0000259" key="1">
    <source>
        <dbReference type="Pfam" id="PF09995"/>
    </source>
</evidence>
<dbReference type="RefSeq" id="WP_186739962.1">
    <property type="nucleotide sequence ID" value="NZ_CP060394.1"/>
</dbReference>
<dbReference type="KEGG" id="adin:H7849_13650"/>
<protein>
    <submittedName>
        <fullName evidence="2">DUF2236 domain-containing protein</fullName>
    </submittedName>
</protein>
<evidence type="ECO:0000313" key="2">
    <source>
        <dbReference type="EMBL" id="QNI30233.1"/>
    </source>
</evidence>
<feature type="domain" description="ER-bound oxygenase mpaB/mpaB'/Rubber oxygenase catalytic" evidence="1">
    <location>
        <begin position="42"/>
        <end position="273"/>
    </location>
</feature>
<dbReference type="Proteomes" id="UP000515312">
    <property type="component" value="Chromosome"/>
</dbReference>
<dbReference type="InterPro" id="IPR018713">
    <property type="entry name" value="MPAB/Lcp_cat_dom"/>
</dbReference>
<proteinExistence type="predicted"/>
<dbReference type="AlphaFoldDB" id="A0A7G8BCG3"/>
<dbReference type="EMBL" id="CP060394">
    <property type="protein sequence ID" value="QNI30233.1"/>
    <property type="molecule type" value="Genomic_DNA"/>
</dbReference>
<name>A0A7G8BCG3_9BACT</name>
<organism evidence="2 3">
    <name type="scientific">Alloacidobacterium dinghuense</name>
    <dbReference type="NCBI Taxonomy" id="2763107"/>
    <lineage>
        <taxon>Bacteria</taxon>
        <taxon>Pseudomonadati</taxon>
        <taxon>Acidobacteriota</taxon>
        <taxon>Terriglobia</taxon>
        <taxon>Terriglobales</taxon>
        <taxon>Acidobacteriaceae</taxon>
        <taxon>Alloacidobacterium</taxon>
    </lineage>
</organism>
<dbReference type="PANTHER" id="PTHR36151:SF3">
    <property type="entry name" value="ER-BOUND OXYGENASE MPAB_MPAB'_RUBBER OXYGENASE CATALYTIC DOMAIN-CONTAINING PROTEIN"/>
    <property type="match status" value="1"/>
</dbReference>
<dbReference type="GO" id="GO:0016491">
    <property type="term" value="F:oxidoreductase activity"/>
    <property type="evidence" value="ECO:0007669"/>
    <property type="project" value="InterPro"/>
</dbReference>
<accession>A0A7G8BCG3</accession>
<evidence type="ECO:0000313" key="3">
    <source>
        <dbReference type="Proteomes" id="UP000515312"/>
    </source>
</evidence>
<dbReference type="Pfam" id="PF09995">
    <property type="entry name" value="MPAB_Lcp_cat"/>
    <property type="match status" value="1"/>
</dbReference>
<dbReference type="PANTHER" id="PTHR36151">
    <property type="entry name" value="BLR2777 PROTEIN"/>
    <property type="match status" value="1"/>
</dbReference>
<sequence length="330" mass="37029">MITGSASPQFVSRNNLEEVLSELERLPGEPRSGFFGPDSVIWRVDRESVLFLGAGRAALLQLAHPWVAASLMQHSNFRNDALARFHSTFSVVYTVLFGTRAQAIAASRQLYRRHSGIRGELSHAIGAHPRGEHYEANEASALQWVYATLVEGAVLAHDLVLTPLTPAEREQYYAESKRMAALFGVPVNALPRDWSAFVRYTTEMMESPVLGVDDDARMLGESVLSGVGTWVRPPRWYRALTAFWMPPRLRSGFGLSFGAREEESVRRAARRLRLLYPRIPRAVRFVGPFHEAEARLRGRSPGFVARGSNRFLMGKPRLLYSELADQDYAS</sequence>
<gene>
    <name evidence="2" type="ORF">H7849_13650</name>
</gene>